<protein>
    <submittedName>
        <fullName evidence="1">Uncharacterized protein</fullName>
    </submittedName>
</protein>
<dbReference type="AlphaFoldDB" id="A0A9W5PBS9"/>
<name>A0A9W5PBS9_9BACI</name>
<dbReference type="Proteomes" id="UP000011182">
    <property type="component" value="Unassembled WGS sequence"/>
</dbReference>
<reference evidence="1 2" key="1">
    <citation type="journal article" date="2014" name="Syst. Appl. Microbiol.">
        <title>Genomic insights into the taxonomic status of the three subspecies of Bacillus subtilis.</title>
        <authorList>
            <person name="Yi H."/>
            <person name="Chun J."/>
            <person name="Cha C.J."/>
        </authorList>
    </citation>
    <scope>NUCLEOTIDE SEQUENCE [LARGE SCALE GENOMIC DNA]</scope>
    <source>
        <strain evidence="1 2">KCTC 13429</strain>
    </source>
</reference>
<dbReference type="EMBL" id="AMXN01000007">
    <property type="protein sequence ID" value="ELS60033.1"/>
    <property type="molecule type" value="Genomic_DNA"/>
</dbReference>
<proteinExistence type="predicted"/>
<accession>A0A9W5PBS9</accession>
<evidence type="ECO:0000313" key="2">
    <source>
        <dbReference type="Proteomes" id="UP000011182"/>
    </source>
</evidence>
<keyword evidence="2" id="KW-1185">Reference proteome</keyword>
<organism evidence="1 2">
    <name type="scientific">Bacillus inaquosorum KCTC 13429</name>
    <dbReference type="NCBI Taxonomy" id="1236548"/>
    <lineage>
        <taxon>Bacteria</taxon>
        <taxon>Bacillati</taxon>
        <taxon>Bacillota</taxon>
        <taxon>Bacilli</taxon>
        <taxon>Bacillales</taxon>
        <taxon>Bacillaceae</taxon>
        <taxon>Bacillus</taxon>
    </lineage>
</organism>
<gene>
    <name evidence="1" type="ORF">BSI_35490</name>
</gene>
<comment type="caution">
    <text evidence="1">The sequence shown here is derived from an EMBL/GenBank/DDBJ whole genome shotgun (WGS) entry which is preliminary data.</text>
</comment>
<evidence type="ECO:0000313" key="1">
    <source>
        <dbReference type="EMBL" id="ELS60033.1"/>
    </source>
</evidence>
<sequence>MDMIIFIIDNDNHYQLIALFLFEAQQSFSLDVRSASE</sequence>